<gene>
    <name evidence="1" type="ORF">DPMN_129606</name>
</gene>
<organism evidence="1 2">
    <name type="scientific">Dreissena polymorpha</name>
    <name type="common">Zebra mussel</name>
    <name type="synonym">Mytilus polymorpha</name>
    <dbReference type="NCBI Taxonomy" id="45954"/>
    <lineage>
        <taxon>Eukaryota</taxon>
        <taxon>Metazoa</taxon>
        <taxon>Spiralia</taxon>
        <taxon>Lophotrochozoa</taxon>
        <taxon>Mollusca</taxon>
        <taxon>Bivalvia</taxon>
        <taxon>Autobranchia</taxon>
        <taxon>Heteroconchia</taxon>
        <taxon>Euheterodonta</taxon>
        <taxon>Imparidentia</taxon>
        <taxon>Neoheterodontei</taxon>
        <taxon>Myida</taxon>
        <taxon>Dreissenoidea</taxon>
        <taxon>Dreissenidae</taxon>
        <taxon>Dreissena</taxon>
    </lineage>
</organism>
<comment type="caution">
    <text evidence="1">The sequence shown here is derived from an EMBL/GenBank/DDBJ whole genome shotgun (WGS) entry which is preliminary data.</text>
</comment>
<sequence>MLRLWDRLVKMPVDRLIKRVFNWDFSQNKVWNFDIKHIFESLNPQHLFASRSIVNISLVYSVGQPNTKKNDINKWTQGLETQPKLRTYRHIKTSV</sequence>
<dbReference type="EMBL" id="JAIWYP010000005">
    <property type="protein sequence ID" value="KAH3827666.1"/>
    <property type="molecule type" value="Genomic_DNA"/>
</dbReference>
<dbReference type="Proteomes" id="UP000828390">
    <property type="component" value="Unassembled WGS sequence"/>
</dbReference>
<reference evidence="1" key="2">
    <citation type="submission" date="2020-11" db="EMBL/GenBank/DDBJ databases">
        <authorList>
            <person name="McCartney M.A."/>
            <person name="Auch B."/>
            <person name="Kono T."/>
            <person name="Mallez S."/>
            <person name="Becker A."/>
            <person name="Gohl D.M."/>
            <person name="Silverstein K.A.T."/>
            <person name="Koren S."/>
            <person name="Bechman K.B."/>
            <person name="Herman A."/>
            <person name="Abrahante J.E."/>
            <person name="Garbe J."/>
        </authorList>
    </citation>
    <scope>NUCLEOTIDE SEQUENCE</scope>
    <source>
        <strain evidence="1">Duluth1</strain>
        <tissue evidence="1">Whole animal</tissue>
    </source>
</reference>
<reference evidence="1" key="1">
    <citation type="journal article" date="2019" name="bioRxiv">
        <title>The Genome of the Zebra Mussel, Dreissena polymorpha: A Resource for Invasive Species Research.</title>
        <authorList>
            <person name="McCartney M.A."/>
            <person name="Auch B."/>
            <person name="Kono T."/>
            <person name="Mallez S."/>
            <person name="Zhang Y."/>
            <person name="Obille A."/>
            <person name="Becker A."/>
            <person name="Abrahante J.E."/>
            <person name="Garbe J."/>
            <person name="Badalamenti J.P."/>
            <person name="Herman A."/>
            <person name="Mangelson H."/>
            <person name="Liachko I."/>
            <person name="Sullivan S."/>
            <person name="Sone E.D."/>
            <person name="Koren S."/>
            <person name="Silverstein K.A.T."/>
            <person name="Beckman K.B."/>
            <person name="Gohl D.M."/>
        </authorList>
    </citation>
    <scope>NUCLEOTIDE SEQUENCE</scope>
    <source>
        <strain evidence="1">Duluth1</strain>
        <tissue evidence="1">Whole animal</tissue>
    </source>
</reference>
<evidence type="ECO:0000313" key="1">
    <source>
        <dbReference type="EMBL" id="KAH3827666.1"/>
    </source>
</evidence>
<evidence type="ECO:0000313" key="2">
    <source>
        <dbReference type="Proteomes" id="UP000828390"/>
    </source>
</evidence>
<proteinExistence type="predicted"/>
<keyword evidence="2" id="KW-1185">Reference proteome</keyword>
<accession>A0A9D4H622</accession>
<protein>
    <submittedName>
        <fullName evidence="1">Uncharacterized protein</fullName>
    </submittedName>
</protein>
<name>A0A9D4H622_DREPO</name>
<dbReference type="AlphaFoldDB" id="A0A9D4H622"/>